<feature type="region of interest" description="Disordered" evidence="1">
    <location>
        <begin position="72"/>
        <end position="103"/>
    </location>
</feature>
<reference evidence="2" key="1">
    <citation type="journal article" date="2022" name="Plant J.">
        <title>Strategies of tolerance reflected in two North American maple genomes.</title>
        <authorList>
            <person name="McEvoy S.L."/>
            <person name="Sezen U.U."/>
            <person name="Trouern-Trend A."/>
            <person name="McMahon S.M."/>
            <person name="Schaberg P.G."/>
            <person name="Yang J."/>
            <person name="Wegrzyn J.L."/>
            <person name="Swenson N.G."/>
        </authorList>
    </citation>
    <scope>NUCLEOTIDE SEQUENCE</scope>
    <source>
        <strain evidence="2">NS2018</strain>
    </source>
</reference>
<comment type="caution">
    <text evidence="2">The sequence shown here is derived from an EMBL/GenBank/DDBJ whole genome shotgun (WGS) entry which is preliminary data.</text>
</comment>
<reference evidence="2" key="2">
    <citation type="submission" date="2023-06" db="EMBL/GenBank/DDBJ databases">
        <authorList>
            <person name="Swenson N.G."/>
            <person name="Wegrzyn J.L."/>
            <person name="Mcevoy S.L."/>
        </authorList>
    </citation>
    <scope>NUCLEOTIDE SEQUENCE</scope>
    <source>
        <strain evidence="2">NS2018</strain>
        <tissue evidence="2">Leaf</tissue>
    </source>
</reference>
<evidence type="ECO:0000313" key="3">
    <source>
        <dbReference type="Proteomes" id="UP001168877"/>
    </source>
</evidence>
<dbReference type="AlphaFoldDB" id="A0AA39STM8"/>
<proteinExistence type="predicted"/>
<gene>
    <name evidence="2" type="ORF">LWI29_003668</name>
</gene>
<accession>A0AA39STM8</accession>
<feature type="region of interest" description="Disordered" evidence="1">
    <location>
        <begin position="1"/>
        <end position="31"/>
    </location>
</feature>
<dbReference type="Proteomes" id="UP001168877">
    <property type="component" value="Unassembled WGS sequence"/>
</dbReference>
<name>A0AA39STM8_ACESA</name>
<evidence type="ECO:0000256" key="1">
    <source>
        <dbReference type="SAM" id="MobiDB-lite"/>
    </source>
</evidence>
<feature type="compositionally biased region" description="Basic and acidic residues" evidence="1">
    <location>
        <begin position="77"/>
        <end position="89"/>
    </location>
</feature>
<organism evidence="2 3">
    <name type="scientific">Acer saccharum</name>
    <name type="common">Sugar maple</name>
    <dbReference type="NCBI Taxonomy" id="4024"/>
    <lineage>
        <taxon>Eukaryota</taxon>
        <taxon>Viridiplantae</taxon>
        <taxon>Streptophyta</taxon>
        <taxon>Embryophyta</taxon>
        <taxon>Tracheophyta</taxon>
        <taxon>Spermatophyta</taxon>
        <taxon>Magnoliopsida</taxon>
        <taxon>eudicotyledons</taxon>
        <taxon>Gunneridae</taxon>
        <taxon>Pentapetalae</taxon>
        <taxon>rosids</taxon>
        <taxon>malvids</taxon>
        <taxon>Sapindales</taxon>
        <taxon>Sapindaceae</taxon>
        <taxon>Hippocastanoideae</taxon>
        <taxon>Acereae</taxon>
        <taxon>Acer</taxon>
    </lineage>
</organism>
<evidence type="ECO:0000313" key="2">
    <source>
        <dbReference type="EMBL" id="KAK0595109.1"/>
    </source>
</evidence>
<sequence>MAARENLIATEAVRDEAMSSSEEEMAARENGLATARKEAIASGVKPMVPYCHGGDAMMMVDRRDLGWIEEGEEEEIDQRGEEEKEDCHGGDAVMMVDRRRRGD</sequence>
<keyword evidence="3" id="KW-1185">Reference proteome</keyword>
<protein>
    <submittedName>
        <fullName evidence="2">Uncharacterized protein</fullName>
    </submittedName>
</protein>
<dbReference type="EMBL" id="JAUESC010000004">
    <property type="protein sequence ID" value="KAK0595109.1"/>
    <property type="molecule type" value="Genomic_DNA"/>
</dbReference>